<keyword evidence="6" id="KW-0378">Hydrolase</keyword>
<feature type="domain" description="Type I restriction modification DNA specificity" evidence="5">
    <location>
        <begin position="228"/>
        <end position="405"/>
    </location>
</feature>
<feature type="domain" description="Type I restriction modification DNA specificity" evidence="5">
    <location>
        <begin position="4"/>
        <end position="161"/>
    </location>
</feature>
<dbReference type="EMBL" id="CP003281">
    <property type="protein sequence ID" value="AFL83664.1"/>
    <property type="molecule type" value="Genomic_DNA"/>
</dbReference>
<keyword evidence="4" id="KW-0175">Coiled coil</keyword>
<dbReference type="GO" id="GO:0004519">
    <property type="term" value="F:endonuclease activity"/>
    <property type="evidence" value="ECO:0007669"/>
    <property type="project" value="UniProtKB-KW"/>
</dbReference>
<proteinExistence type="inferred from homology"/>
<dbReference type="InterPro" id="IPR044946">
    <property type="entry name" value="Restrct_endonuc_typeI_TRD_sf"/>
</dbReference>
<keyword evidence="6" id="KW-0540">Nuclease</keyword>
<dbReference type="Gene3D" id="3.90.220.20">
    <property type="entry name" value="DNA methylase specificity domains"/>
    <property type="match status" value="2"/>
</dbReference>
<dbReference type="RefSeq" id="WP_014771671.1">
    <property type="nucleotide sequence ID" value="NC_018010.1"/>
</dbReference>
<dbReference type="STRING" id="866536.Belba_1023"/>
<protein>
    <submittedName>
        <fullName evidence="6">Restriction endonuclease S subunit</fullName>
    </submittedName>
</protein>
<keyword evidence="6" id="KW-0255">Endonuclease</keyword>
<sequence length="518" mass="59449">MSLVKIKDLFHFEKGTLQSTKATPGEYDFITAAADWKTHNEYTHDCEALIFAAAASGSLGRTHYVNGKFISSDLCFILTPKDEEKYPIDIKFYHLIFNAFKDDIVRNTKSGTSKEAIGLTVFGNYKLPYFEIEKQQNTKEAFLKAQELSQSLDKELSNQLELIKNLRQAFLKDAMQGKLVEQDPNDEPASSLLERINAEKERLIKEKKIKKEKEPPAILEEEIPFDIPEKWAWCRLGSISEFISGNNFNSGDFFKGAGVKCIKITNAGVNEIIETDDVLPQTFVSKYSQYLVYEGDLVLALTRPYISDGLKISKCPQSYDKSLLNQRVAVIRPFLKSQTDYIFTFLKSDFVLKRYKSMFEGKGQQPNLKKEHVTNLLIPIAPEAELERIVARLEELMHICDKMEASIREFKMQSESLLQQTLREALGINPSKKLIENNNPIQSKNVHSKFDSNTLLMEIQELLKIHGKLQALELWQMSKFYGKSEEERNIDGFYAELKKLIEKDKLIKETEKGYLELV</sequence>
<dbReference type="AlphaFoldDB" id="I3Z346"/>
<dbReference type="PANTHER" id="PTHR43140:SF1">
    <property type="entry name" value="TYPE I RESTRICTION ENZYME ECOKI SPECIFICITY SUBUNIT"/>
    <property type="match status" value="1"/>
</dbReference>
<evidence type="ECO:0000313" key="6">
    <source>
        <dbReference type="EMBL" id="AFL83664.1"/>
    </source>
</evidence>
<dbReference type="Proteomes" id="UP000006050">
    <property type="component" value="Chromosome"/>
</dbReference>
<dbReference type="KEGG" id="bbd:Belba_1023"/>
<comment type="similarity">
    <text evidence="1">Belongs to the type-I restriction system S methylase family.</text>
</comment>
<gene>
    <name evidence="6" type="ordered locus">Belba_1023</name>
</gene>
<evidence type="ECO:0000256" key="4">
    <source>
        <dbReference type="SAM" id="Coils"/>
    </source>
</evidence>
<evidence type="ECO:0000313" key="7">
    <source>
        <dbReference type="Proteomes" id="UP000006050"/>
    </source>
</evidence>
<dbReference type="HOGENOM" id="CLU_021095_10_2_10"/>
<keyword evidence="7" id="KW-1185">Reference proteome</keyword>
<evidence type="ECO:0000256" key="2">
    <source>
        <dbReference type="ARBA" id="ARBA00022747"/>
    </source>
</evidence>
<dbReference type="GO" id="GO:0003677">
    <property type="term" value="F:DNA binding"/>
    <property type="evidence" value="ECO:0007669"/>
    <property type="project" value="UniProtKB-KW"/>
</dbReference>
<dbReference type="CDD" id="cd17259">
    <property type="entry name" value="RMtype1_S_StySKI-TRD2-CR2_like"/>
    <property type="match status" value="1"/>
</dbReference>
<dbReference type="PATRIC" id="fig|866536.3.peg.1055"/>
<dbReference type="GO" id="GO:0009307">
    <property type="term" value="P:DNA restriction-modification system"/>
    <property type="evidence" value="ECO:0007669"/>
    <property type="project" value="UniProtKB-KW"/>
</dbReference>
<dbReference type="OrthoDB" id="825893at2"/>
<dbReference type="PANTHER" id="PTHR43140">
    <property type="entry name" value="TYPE-1 RESTRICTION ENZYME ECOKI SPECIFICITY PROTEIN"/>
    <property type="match status" value="1"/>
</dbReference>
<organism evidence="6 7">
    <name type="scientific">Belliella baltica (strain DSM 15883 / CIP 108006 / LMG 21964 / BA134)</name>
    <dbReference type="NCBI Taxonomy" id="866536"/>
    <lineage>
        <taxon>Bacteria</taxon>
        <taxon>Pseudomonadati</taxon>
        <taxon>Bacteroidota</taxon>
        <taxon>Cytophagia</taxon>
        <taxon>Cytophagales</taxon>
        <taxon>Cyclobacteriaceae</taxon>
        <taxon>Belliella</taxon>
    </lineage>
</organism>
<dbReference type="REBASE" id="49033">
    <property type="entry name" value="S.Bba15883ORF1022P"/>
</dbReference>
<dbReference type="InterPro" id="IPR000055">
    <property type="entry name" value="Restrct_endonuc_typeI_TRD"/>
</dbReference>
<dbReference type="Pfam" id="PF01420">
    <property type="entry name" value="Methylase_S"/>
    <property type="match status" value="2"/>
</dbReference>
<accession>I3Z346</accession>
<evidence type="ECO:0000256" key="1">
    <source>
        <dbReference type="ARBA" id="ARBA00010923"/>
    </source>
</evidence>
<dbReference type="InterPro" id="IPR051212">
    <property type="entry name" value="Type-I_RE_S_subunit"/>
</dbReference>
<reference evidence="7" key="1">
    <citation type="submission" date="2012-06" db="EMBL/GenBank/DDBJ databases">
        <title>The complete genome of Belliella baltica DSM 15883.</title>
        <authorList>
            <person name="Lucas S."/>
            <person name="Copeland A."/>
            <person name="Lapidus A."/>
            <person name="Goodwin L."/>
            <person name="Pitluck S."/>
            <person name="Peters L."/>
            <person name="Mikhailova N."/>
            <person name="Davenport K."/>
            <person name="Kyrpides N."/>
            <person name="Mavromatis K."/>
            <person name="Pagani I."/>
            <person name="Ivanova N."/>
            <person name="Ovchinnikova G."/>
            <person name="Zeytun A."/>
            <person name="Detter J.C."/>
            <person name="Han C."/>
            <person name="Land M."/>
            <person name="Hauser L."/>
            <person name="Markowitz V."/>
            <person name="Cheng J.-F."/>
            <person name="Hugenholtz P."/>
            <person name="Woyke T."/>
            <person name="Wu D."/>
            <person name="Tindall B."/>
            <person name="Pomrenke H."/>
            <person name="Brambilla E."/>
            <person name="Klenk H.-P."/>
            <person name="Eisen J.A."/>
        </authorList>
    </citation>
    <scope>NUCLEOTIDE SEQUENCE [LARGE SCALE GENOMIC DNA]</scope>
    <source>
        <strain evidence="7">DSM 15883 / CIP 108006 / LMG 21964 / BA134</strain>
    </source>
</reference>
<keyword evidence="3" id="KW-0238">DNA-binding</keyword>
<evidence type="ECO:0000256" key="3">
    <source>
        <dbReference type="ARBA" id="ARBA00023125"/>
    </source>
</evidence>
<dbReference type="SUPFAM" id="SSF116734">
    <property type="entry name" value="DNA methylase specificity domain"/>
    <property type="match status" value="2"/>
</dbReference>
<feature type="coiled-coil region" evidence="4">
    <location>
        <begin position="393"/>
        <end position="420"/>
    </location>
</feature>
<keyword evidence="2" id="KW-0680">Restriction system</keyword>
<evidence type="ECO:0000259" key="5">
    <source>
        <dbReference type="Pfam" id="PF01420"/>
    </source>
</evidence>
<dbReference type="eggNOG" id="COG0732">
    <property type="taxonomic scope" value="Bacteria"/>
</dbReference>
<name>I3Z346_BELBD</name>